<proteinExistence type="predicted"/>
<dbReference type="InterPro" id="IPR036612">
    <property type="entry name" value="KH_dom_type_1_sf"/>
</dbReference>
<sequence length="355" mass="37642">MTATASDLARLTGLSLNPDTPVNQDPSSTGAGAAAASPSTEPLVTLRALVSTKEAGVIIGSGGKNVAEIRDSTGVKAGVSKVVQGVHERVLTISGDFVSVAKAFAMIAQLLIDAPQSTSQQTQFPDCATLRILVSHHLIGSVIGKAGAKIKQIQEDSGAKLVISKEMLPQSTERVIDVLGLVKSIEVAIFNIAQCIFNDGKPVAGVIAYVPQARTTQNGNFQRTGRFDSENDNNNREVSNPKRARSGDRNRNNNNSTSSTANAITDEPQQTQTLTVPSDMVGCIIGKGGSFIANIRRQSNAKLRISELEEGTGSNERVVTIVGSAGAIAKALQLIYEQLEAEKTRRLQMDKRHDD</sequence>
<dbReference type="Gene3D" id="3.30.1370.10">
    <property type="entry name" value="K Homology domain, type 1"/>
    <property type="match status" value="3"/>
</dbReference>
<accession>A0A1Y2CB65</accession>
<dbReference type="InterPro" id="IPR004088">
    <property type="entry name" value="KH_dom_type_1"/>
</dbReference>
<reference evidence="5 6" key="1">
    <citation type="submission" date="2016-07" db="EMBL/GenBank/DDBJ databases">
        <title>Pervasive Adenine N6-methylation of Active Genes in Fungi.</title>
        <authorList>
            <consortium name="DOE Joint Genome Institute"/>
            <person name="Mondo S.J."/>
            <person name="Dannebaum R.O."/>
            <person name="Kuo R.C."/>
            <person name="Labutti K."/>
            <person name="Haridas S."/>
            <person name="Kuo A."/>
            <person name="Salamov A."/>
            <person name="Ahrendt S.R."/>
            <person name="Lipzen A."/>
            <person name="Sullivan W."/>
            <person name="Andreopoulos W.B."/>
            <person name="Clum A."/>
            <person name="Lindquist E."/>
            <person name="Daum C."/>
            <person name="Ramamoorthy G.K."/>
            <person name="Gryganskyi A."/>
            <person name="Culley D."/>
            <person name="Magnuson J.K."/>
            <person name="James T.Y."/>
            <person name="O'Malley M.A."/>
            <person name="Stajich J.E."/>
            <person name="Spatafora J.W."/>
            <person name="Visel A."/>
            <person name="Grigoriev I.V."/>
        </authorList>
    </citation>
    <scope>NUCLEOTIDE SEQUENCE [LARGE SCALE GENOMIC DNA]</scope>
    <source>
        <strain evidence="5 6">JEL800</strain>
    </source>
</reference>
<feature type="domain" description="K Homology" evidence="4">
    <location>
        <begin position="126"/>
        <end position="197"/>
    </location>
</feature>
<dbReference type="OrthoDB" id="442947at2759"/>
<dbReference type="SMART" id="SM00322">
    <property type="entry name" value="KH"/>
    <property type="match status" value="3"/>
</dbReference>
<feature type="compositionally biased region" description="Low complexity" evidence="3">
    <location>
        <begin position="26"/>
        <end position="37"/>
    </location>
</feature>
<feature type="region of interest" description="Disordered" evidence="3">
    <location>
        <begin position="219"/>
        <end position="271"/>
    </location>
</feature>
<dbReference type="PROSITE" id="PS50084">
    <property type="entry name" value="KH_TYPE_1"/>
    <property type="match status" value="3"/>
</dbReference>
<evidence type="ECO:0000256" key="3">
    <source>
        <dbReference type="SAM" id="MobiDB-lite"/>
    </source>
</evidence>
<evidence type="ECO:0000313" key="6">
    <source>
        <dbReference type="Proteomes" id="UP000193642"/>
    </source>
</evidence>
<feature type="compositionally biased region" description="Polar residues" evidence="3">
    <location>
        <begin position="14"/>
        <end position="25"/>
    </location>
</feature>
<dbReference type="EMBL" id="MCGO01000023">
    <property type="protein sequence ID" value="ORY44137.1"/>
    <property type="molecule type" value="Genomic_DNA"/>
</dbReference>
<dbReference type="Proteomes" id="UP000193642">
    <property type="component" value="Unassembled WGS sequence"/>
</dbReference>
<dbReference type="AlphaFoldDB" id="A0A1Y2CB65"/>
<dbReference type="Pfam" id="PF00013">
    <property type="entry name" value="KH_1"/>
    <property type="match status" value="3"/>
</dbReference>
<dbReference type="PANTHER" id="PTHR10288">
    <property type="entry name" value="KH DOMAIN CONTAINING RNA BINDING PROTEIN"/>
    <property type="match status" value="1"/>
</dbReference>
<evidence type="ECO:0000259" key="4">
    <source>
        <dbReference type="SMART" id="SM00322"/>
    </source>
</evidence>
<name>A0A1Y2CB65_9FUNG</name>
<keyword evidence="2" id="KW-0694">RNA-binding</keyword>
<dbReference type="CDD" id="cd22455">
    <property type="entry name" value="KH-I_Rnc1_rpt1"/>
    <property type="match status" value="1"/>
</dbReference>
<comment type="caution">
    <text evidence="5">The sequence shown here is derived from an EMBL/GenBank/DDBJ whole genome shotgun (WGS) entry which is preliminary data.</text>
</comment>
<organism evidence="5 6">
    <name type="scientific">Rhizoclosmatium globosum</name>
    <dbReference type="NCBI Taxonomy" id="329046"/>
    <lineage>
        <taxon>Eukaryota</taxon>
        <taxon>Fungi</taxon>
        <taxon>Fungi incertae sedis</taxon>
        <taxon>Chytridiomycota</taxon>
        <taxon>Chytridiomycota incertae sedis</taxon>
        <taxon>Chytridiomycetes</taxon>
        <taxon>Chytridiales</taxon>
        <taxon>Chytriomycetaceae</taxon>
        <taxon>Rhizoclosmatium</taxon>
    </lineage>
</organism>
<feature type="domain" description="K Homology" evidence="4">
    <location>
        <begin position="268"/>
        <end position="340"/>
    </location>
</feature>
<dbReference type="SUPFAM" id="SSF54791">
    <property type="entry name" value="Eukaryotic type KH-domain (KH-domain type I)"/>
    <property type="match status" value="3"/>
</dbReference>
<feature type="compositionally biased region" description="Low complexity" evidence="3">
    <location>
        <begin position="252"/>
        <end position="263"/>
    </location>
</feature>
<evidence type="ECO:0000256" key="1">
    <source>
        <dbReference type="ARBA" id="ARBA00022737"/>
    </source>
</evidence>
<evidence type="ECO:0000256" key="2">
    <source>
        <dbReference type="PROSITE-ProRule" id="PRU00117"/>
    </source>
</evidence>
<protein>
    <recommendedName>
        <fullName evidence="4">K Homology domain-containing protein</fullName>
    </recommendedName>
</protein>
<dbReference type="STRING" id="329046.A0A1Y2CB65"/>
<feature type="compositionally biased region" description="Basic and acidic residues" evidence="3">
    <location>
        <begin position="225"/>
        <end position="235"/>
    </location>
</feature>
<evidence type="ECO:0000313" key="5">
    <source>
        <dbReference type="EMBL" id="ORY44137.1"/>
    </source>
</evidence>
<keyword evidence="6" id="KW-1185">Reference proteome</keyword>
<dbReference type="GO" id="GO:0003723">
    <property type="term" value="F:RNA binding"/>
    <property type="evidence" value="ECO:0007669"/>
    <property type="project" value="UniProtKB-UniRule"/>
</dbReference>
<keyword evidence="1" id="KW-0677">Repeat</keyword>
<dbReference type="InterPro" id="IPR004087">
    <property type="entry name" value="KH_dom"/>
</dbReference>
<feature type="region of interest" description="Disordered" evidence="3">
    <location>
        <begin position="13"/>
        <end position="37"/>
    </location>
</feature>
<feature type="domain" description="K Homology" evidence="4">
    <location>
        <begin position="42"/>
        <end position="112"/>
    </location>
</feature>
<gene>
    <name evidence="5" type="ORF">BCR33DRAFT_758117</name>
</gene>